<dbReference type="AlphaFoldDB" id="A0A9X3IA05"/>
<dbReference type="EMBL" id="JAPJUH010000003">
    <property type="protein sequence ID" value="MCX3265093.1"/>
    <property type="molecule type" value="Genomic_DNA"/>
</dbReference>
<sequence length="202" mass="23255">MSSVKDDGEHLIQFLNSLHPLSKQIITLARKETYQVVVKKNEVVNCTDNEEEDCVFIILKGLFRGFIVDEGKDITTLITDENHIVGHVRNPNTLKPLYHEKFQALEDSELLVLRYSFIDHLYAKFPEMNILARKLLALQFNLSQERAILSRIPSAEARYNQFRAGNPTLKNRIPIKFLATYLGMRIETLSRIRKKEKLGSAA</sequence>
<accession>A0A9X3IA05</accession>
<evidence type="ECO:0000313" key="1">
    <source>
        <dbReference type="EMBL" id="MCX3265093.1"/>
    </source>
</evidence>
<organism evidence="1 2">
    <name type="scientific">Pedobacter agri</name>
    <dbReference type="NCBI Taxonomy" id="454586"/>
    <lineage>
        <taxon>Bacteria</taxon>
        <taxon>Pseudomonadati</taxon>
        <taxon>Bacteroidota</taxon>
        <taxon>Sphingobacteriia</taxon>
        <taxon>Sphingobacteriales</taxon>
        <taxon>Sphingobacteriaceae</taxon>
        <taxon>Pedobacter</taxon>
    </lineage>
</organism>
<evidence type="ECO:0000313" key="2">
    <source>
        <dbReference type="Proteomes" id="UP001142592"/>
    </source>
</evidence>
<proteinExistence type="predicted"/>
<protein>
    <submittedName>
        <fullName evidence="1">Crp/Fnr family transcriptional regulator</fullName>
    </submittedName>
</protein>
<dbReference type="RefSeq" id="WP_266269129.1">
    <property type="nucleotide sequence ID" value="NZ_JAPJUH010000003.1"/>
</dbReference>
<name>A0A9X3IA05_9SPHI</name>
<keyword evidence="2" id="KW-1185">Reference proteome</keyword>
<dbReference type="InterPro" id="IPR018490">
    <property type="entry name" value="cNMP-bd_dom_sf"/>
</dbReference>
<gene>
    <name evidence="1" type="ORF">OQZ29_10065</name>
</gene>
<dbReference type="InterPro" id="IPR014710">
    <property type="entry name" value="RmlC-like_jellyroll"/>
</dbReference>
<dbReference type="Proteomes" id="UP001142592">
    <property type="component" value="Unassembled WGS sequence"/>
</dbReference>
<comment type="caution">
    <text evidence="1">The sequence shown here is derived from an EMBL/GenBank/DDBJ whole genome shotgun (WGS) entry which is preliminary data.</text>
</comment>
<reference evidence="1" key="1">
    <citation type="submission" date="2022-11" db="EMBL/GenBank/DDBJ databases">
        <authorList>
            <person name="Graham C."/>
            <person name="Newman J.D."/>
        </authorList>
    </citation>
    <scope>NUCLEOTIDE SEQUENCE</scope>
    <source>
        <strain evidence="1">DSM 19486</strain>
    </source>
</reference>
<dbReference type="Gene3D" id="2.60.120.10">
    <property type="entry name" value="Jelly Rolls"/>
    <property type="match status" value="1"/>
</dbReference>
<dbReference type="SUPFAM" id="SSF51206">
    <property type="entry name" value="cAMP-binding domain-like"/>
    <property type="match status" value="1"/>
</dbReference>